<feature type="region of interest" description="Disordered" evidence="1">
    <location>
        <begin position="1"/>
        <end position="150"/>
    </location>
</feature>
<dbReference type="PANTHER" id="PTHR21561">
    <property type="entry name" value="INO80 COMPLEX SUBUNIT B"/>
    <property type="match status" value="1"/>
</dbReference>
<sequence>MPVTAQSPIDMELSGEGSDVDMDNAKLDDGDDTGIEEEEDEDEDEPEPEPEEVSPPCAWRSNFPLTFPQDVESDELSPPPSPHKPRLKIKLKLPQILSPNESSSRAASTPSGEPSQPPSRRGISRDIDIESEDEDDDDEVVGGSTRPMTSRQAVLASVVDSSHVSLCLLTFITAESSRKKKQLTESEIALRREETARKRKNLTEKKLEDEKAETINRLLKKQSKSKNKRNVLSTADDRTPVSATPAVVQSTRDGSEAPEVEMPESIELIPTMYRWISTTKPLPGDAEPGSRDETLGRMKLRFSVPVSVLPPGATLPSETRLPPAEAPVCDVSGCERVRKYRLVRDWLKGACGMEHLKILEHQMDVV</sequence>
<feature type="compositionally biased region" description="Acidic residues" evidence="1">
    <location>
        <begin position="129"/>
        <end position="140"/>
    </location>
</feature>
<name>A0AAD4BSX3_BOLED</name>
<reference evidence="3" key="2">
    <citation type="journal article" date="2020" name="Nat. Commun.">
        <title>Large-scale genome sequencing of mycorrhizal fungi provides insights into the early evolution of symbiotic traits.</title>
        <authorList>
            <person name="Miyauchi S."/>
            <person name="Kiss E."/>
            <person name="Kuo A."/>
            <person name="Drula E."/>
            <person name="Kohler A."/>
            <person name="Sanchez-Garcia M."/>
            <person name="Morin E."/>
            <person name="Andreopoulos B."/>
            <person name="Barry K.W."/>
            <person name="Bonito G."/>
            <person name="Buee M."/>
            <person name="Carver A."/>
            <person name="Chen C."/>
            <person name="Cichocki N."/>
            <person name="Clum A."/>
            <person name="Culley D."/>
            <person name="Crous P.W."/>
            <person name="Fauchery L."/>
            <person name="Girlanda M."/>
            <person name="Hayes R.D."/>
            <person name="Keri Z."/>
            <person name="LaButti K."/>
            <person name="Lipzen A."/>
            <person name="Lombard V."/>
            <person name="Magnuson J."/>
            <person name="Maillard F."/>
            <person name="Murat C."/>
            <person name="Nolan M."/>
            <person name="Ohm R.A."/>
            <person name="Pangilinan J."/>
            <person name="Pereira M.F."/>
            <person name="Perotto S."/>
            <person name="Peter M."/>
            <person name="Pfister S."/>
            <person name="Riley R."/>
            <person name="Sitrit Y."/>
            <person name="Stielow J.B."/>
            <person name="Szollosi G."/>
            <person name="Zifcakova L."/>
            <person name="Stursova M."/>
            <person name="Spatafora J.W."/>
            <person name="Tedersoo L."/>
            <person name="Vaario L.M."/>
            <person name="Yamada A."/>
            <person name="Yan M."/>
            <person name="Wang P."/>
            <person name="Xu J."/>
            <person name="Bruns T."/>
            <person name="Baldrian P."/>
            <person name="Vilgalys R."/>
            <person name="Dunand C."/>
            <person name="Henrissat B."/>
            <person name="Grigoriev I.V."/>
            <person name="Hibbett D."/>
            <person name="Nagy L.G."/>
            <person name="Martin F.M."/>
        </authorList>
    </citation>
    <scope>NUCLEOTIDE SEQUENCE</scope>
    <source>
        <strain evidence="3">BED1</strain>
    </source>
</reference>
<dbReference type="AlphaFoldDB" id="A0AAD4BSX3"/>
<proteinExistence type="predicted"/>
<evidence type="ECO:0000313" key="3">
    <source>
        <dbReference type="EMBL" id="KAF8438915.1"/>
    </source>
</evidence>
<protein>
    <recommendedName>
        <fullName evidence="2">INO80 complex subunit B-like conserved region domain-containing protein</fullName>
    </recommendedName>
</protein>
<evidence type="ECO:0000313" key="4">
    <source>
        <dbReference type="Proteomes" id="UP001194468"/>
    </source>
</evidence>
<evidence type="ECO:0000256" key="1">
    <source>
        <dbReference type="SAM" id="MobiDB-lite"/>
    </source>
</evidence>
<organism evidence="3 4">
    <name type="scientific">Boletus edulis BED1</name>
    <dbReference type="NCBI Taxonomy" id="1328754"/>
    <lineage>
        <taxon>Eukaryota</taxon>
        <taxon>Fungi</taxon>
        <taxon>Dikarya</taxon>
        <taxon>Basidiomycota</taxon>
        <taxon>Agaricomycotina</taxon>
        <taxon>Agaricomycetes</taxon>
        <taxon>Agaricomycetidae</taxon>
        <taxon>Boletales</taxon>
        <taxon>Boletineae</taxon>
        <taxon>Boletaceae</taxon>
        <taxon>Boletoideae</taxon>
        <taxon>Boletus</taxon>
    </lineage>
</organism>
<keyword evidence="4" id="KW-1185">Reference proteome</keyword>
<dbReference type="PANTHER" id="PTHR21561:SF12">
    <property type="entry name" value="INO80 COMPLEX SUBUNIT B"/>
    <property type="match status" value="1"/>
</dbReference>
<dbReference type="Proteomes" id="UP001194468">
    <property type="component" value="Unassembled WGS sequence"/>
</dbReference>
<feature type="region of interest" description="Disordered" evidence="1">
    <location>
        <begin position="221"/>
        <end position="259"/>
    </location>
</feature>
<feature type="domain" description="INO80 complex subunit B-like conserved region" evidence="2">
    <location>
        <begin position="187"/>
        <end position="286"/>
    </location>
</feature>
<dbReference type="Pfam" id="PF04795">
    <property type="entry name" value="PAPA-1"/>
    <property type="match status" value="1"/>
</dbReference>
<dbReference type="GO" id="GO:0006338">
    <property type="term" value="P:chromatin remodeling"/>
    <property type="evidence" value="ECO:0007669"/>
    <property type="project" value="InterPro"/>
</dbReference>
<reference evidence="3" key="1">
    <citation type="submission" date="2019-10" db="EMBL/GenBank/DDBJ databases">
        <authorList>
            <consortium name="DOE Joint Genome Institute"/>
            <person name="Kuo A."/>
            <person name="Miyauchi S."/>
            <person name="Kiss E."/>
            <person name="Drula E."/>
            <person name="Kohler A."/>
            <person name="Sanchez-Garcia M."/>
            <person name="Andreopoulos B."/>
            <person name="Barry K.W."/>
            <person name="Bonito G."/>
            <person name="Buee M."/>
            <person name="Carver A."/>
            <person name="Chen C."/>
            <person name="Cichocki N."/>
            <person name="Clum A."/>
            <person name="Culley D."/>
            <person name="Crous P.W."/>
            <person name="Fauchery L."/>
            <person name="Girlanda M."/>
            <person name="Hayes R."/>
            <person name="Keri Z."/>
            <person name="LaButti K."/>
            <person name="Lipzen A."/>
            <person name="Lombard V."/>
            <person name="Magnuson J."/>
            <person name="Maillard F."/>
            <person name="Morin E."/>
            <person name="Murat C."/>
            <person name="Nolan M."/>
            <person name="Ohm R."/>
            <person name="Pangilinan J."/>
            <person name="Pereira M."/>
            <person name="Perotto S."/>
            <person name="Peter M."/>
            <person name="Riley R."/>
            <person name="Sitrit Y."/>
            <person name="Stielow B."/>
            <person name="Szollosi G."/>
            <person name="Zifcakova L."/>
            <person name="Stursova M."/>
            <person name="Spatafora J.W."/>
            <person name="Tedersoo L."/>
            <person name="Vaario L.-M."/>
            <person name="Yamada A."/>
            <person name="Yan M."/>
            <person name="Wang P."/>
            <person name="Xu J."/>
            <person name="Bruns T."/>
            <person name="Baldrian P."/>
            <person name="Vilgalys R."/>
            <person name="Henrissat B."/>
            <person name="Grigoriev I.V."/>
            <person name="Hibbett D."/>
            <person name="Nagy L.G."/>
            <person name="Martin F.M."/>
        </authorList>
    </citation>
    <scope>NUCLEOTIDE SEQUENCE</scope>
    <source>
        <strain evidence="3">BED1</strain>
    </source>
</reference>
<accession>A0AAD4BSX3</accession>
<comment type="caution">
    <text evidence="3">The sequence shown here is derived from an EMBL/GenBank/DDBJ whole genome shotgun (WGS) entry which is preliminary data.</text>
</comment>
<feature type="compositionally biased region" description="Acidic residues" evidence="1">
    <location>
        <begin position="29"/>
        <end position="52"/>
    </location>
</feature>
<dbReference type="InterPro" id="IPR029523">
    <property type="entry name" value="INO80B/Ies2"/>
</dbReference>
<dbReference type="GO" id="GO:0031011">
    <property type="term" value="C:Ino80 complex"/>
    <property type="evidence" value="ECO:0007669"/>
    <property type="project" value="InterPro"/>
</dbReference>
<feature type="compositionally biased region" description="Polar residues" evidence="1">
    <location>
        <begin position="97"/>
        <end position="114"/>
    </location>
</feature>
<dbReference type="SMART" id="SM01406">
    <property type="entry name" value="PAPA-1"/>
    <property type="match status" value="1"/>
</dbReference>
<dbReference type="InterPro" id="IPR006880">
    <property type="entry name" value="INO80B_C"/>
</dbReference>
<dbReference type="EMBL" id="WHUW01000015">
    <property type="protein sequence ID" value="KAF8438915.1"/>
    <property type="molecule type" value="Genomic_DNA"/>
</dbReference>
<evidence type="ECO:0000259" key="2">
    <source>
        <dbReference type="SMART" id="SM01406"/>
    </source>
</evidence>
<gene>
    <name evidence="3" type="ORF">L210DRAFT_3403341</name>
</gene>